<dbReference type="InterPro" id="IPR034981">
    <property type="entry name" value="Imelysin-like_EfeO/Algp7"/>
</dbReference>
<keyword evidence="7 9" id="KW-1133">Transmembrane helix</keyword>
<dbReference type="EMBL" id="CP032568">
    <property type="protein sequence ID" value="AYF74180.1"/>
    <property type="molecule type" value="Genomic_DNA"/>
</dbReference>
<dbReference type="RefSeq" id="WP_120736101.1">
    <property type="nucleotide sequence ID" value="NZ_CP032568.1"/>
</dbReference>
<evidence type="ECO:0000256" key="7">
    <source>
        <dbReference type="ARBA" id="ARBA00022989"/>
    </source>
</evidence>
<feature type="transmembrane region" description="Helical" evidence="9">
    <location>
        <begin position="17"/>
        <end position="34"/>
    </location>
</feature>
<evidence type="ECO:0000256" key="1">
    <source>
        <dbReference type="ARBA" id="ARBA00004141"/>
    </source>
</evidence>
<dbReference type="CDD" id="cd14656">
    <property type="entry name" value="Imelysin-like_EfeO"/>
    <property type="match status" value="1"/>
</dbReference>
<feature type="transmembrane region" description="Helical" evidence="9">
    <location>
        <begin position="187"/>
        <end position="206"/>
    </location>
</feature>
<gene>
    <name evidence="11" type="ORF">D7D52_10255</name>
</gene>
<dbReference type="InterPro" id="IPR018976">
    <property type="entry name" value="Imelysin-like"/>
</dbReference>
<evidence type="ECO:0000313" key="11">
    <source>
        <dbReference type="EMBL" id="AYF74180.1"/>
    </source>
</evidence>
<keyword evidence="8 9" id="KW-0472">Membrane</keyword>
<dbReference type="Pfam" id="PF09375">
    <property type="entry name" value="Peptidase_M75"/>
    <property type="match status" value="1"/>
</dbReference>
<sequence length="685" mass="70960">MSVADAVPNLLICLREGLEAGLVVTILLAAVRRLSTPERPVSTTPVWLGLLGAVSVAGSFAAVLTYSTAVLTSSARAAVAGVLSVLAVGLVTAMIFWMRRTGATLSGQLRGEVARAAGLGAGVLAVTAFLAVGREGLETTLFVWTAIKAAGSTAAPLVGAALGLILAIALCWLLFRQSVRLNLGVFFNRTAILLIVIAAGVLAYGLGDLQEAGWLPGARWIAFDLTAHLDPNSWWVSLFTGITELAPKMTVLQVVAWIAYLATVIPLFIRAGKAPAPAAPAAAPETEAAHADWWERIAGPRPVLVGAVLVLVPVLAAATAIALLPAGASNSSAVTVTADSCAPEWTSASTGTQTISVHNKSAKSGEIDLVDADGAVAGEIENIGPATTADLIATLNPGSYTIVCLFAGSPQLSSQRVRASGAQTDAPQTFKPARASELRGPNDAYQAYVRQVLGRLTTALGAVGRDVRARDIPAAQADWLLAQQEWERVGASYNSFGDAGTAVDGLPNGLPDGVQDKGFTGMHRLEYGLWHGQGPEQLVPVLDKLGADIAAIGDNLTSTDIAGDPAALPVRAHEILEDALRDHLSGLDDLGAGAAYPMTLADVEVTRSVLDQLAVPLDDRDPQLRPHLASALDGLRTALLATQDNGHWRAPAQTPPAARRAVNAALGGALEALARVPRLLETKAN</sequence>
<comment type="similarity">
    <text evidence="4">Belongs to the oxidase-dependent Fe transporter (OFeT) (TC 9.A.10.1) family.</text>
</comment>
<keyword evidence="12" id="KW-1185">Reference proteome</keyword>
<dbReference type="AlphaFoldDB" id="A0A386Z957"/>
<feature type="transmembrane region" description="Helical" evidence="9">
    <location>
        <begin position="78"/>
        <end position="97"/>
    </location>
</feature>
<keyword evidence="5 9" id="KW-0812">Transmembrane</keyword>
<proteinExistence type="inferred from homology"/>
<dbReference type="Pfam" id="PF03239">
    <property type="entry name" value="FTR1"/>
    <property type="match status" value="1"/>
</dbReference>
<feature type="domain" description="Imelysin-like" evidence="10">
    <location>
        <begin position="444"/>
        <end position="558"/>
    </location>
</feature>
<feature type="transmembrane region" description="Helical" evidence="9">
    <location>
        <begin position="113"/>
        <end position="133"/>
    </location>
</feature>
<protein>
    <submittedName>
        <fullName evidence="11">Iron permease</fullName>
    </submittedName>
</protein>
<dbReference type="KEGG" id="nyu:D7D52_10255"/>
<reference evidence="11 12" key="1">
    <citation type="submission" date="2018-09" db="EMBL/GenBank/DDBJ databases">
        <title>Nocardia yunnanensis sp. nov., an actinomycete isolated from a soil sample.</title>
        <authorList>
            <person name="Zhang J."/>
        </authorList>
    </citation>
    <scope>NUCLEOTIDE SEQUENCE [LARGE SCALE GENOMIC DNA]</scope>
    <source>
        <strain evidence="11 12">CFHS0054</strain>
    </source>
</reference>
<organism evidence="11 12">
    <name type="scientific">Nocardia yunnanensis</name>
    <dbReference type="NCBI Taxonomy" id="2382165"/>
    <lineage>
        <taxon>Bacteria</taxon>
        <taxon>Bacillati</taxon>
        <taxon>Actinomycetota</taxon>
        <taxon>Actinomycetes</taxon>
        <taxon>Mycobacteriales</taxon>
        <taxon>Nocardiaceae</taxon>
        <taxon>Nocardia</taxon>
    </lineage>
</organism>
<dbReference type="PANTHER" id="PTHR31632:SF2">
    <property type="entry name" value="PLASMA MEMBRANE IRON PERMEASE"/>
    <property type="match status" value="1"/>
</dbReference>
<dbReference type="GO" id="GO:0015093">
    <property type="term" value="F:ferrous iron transmembrane transporter activity"/>
    <property type="evidence" value="ECO:0007669"/>
    <property type="project" value="TreeGrafter"/>
</dbReference>
<feature type="transmembrane region" description="Helical" evidence="9">
    <location>
        <begin position="303"/>
        <end position="324"/>
    </location>
</feature>
<dbReference type="GO" id="GO:0030313">
    <property type="term" value="C:cell envelope"/>
    <property type="evidence" value="ECO:0007669"/>
    <property type="project" value="UniProtKB-SubCell"/>
</dbReference>
<evidence type="ECO:0000256" key="6">
    <source>
        <dbReference type="ARBA" id="ARBA00022729"/>
    </source>
</evidence>
<evidence type="ECO:0000259" key="10">
    <source>
        <dbReference type="Pfam" id="PF09375"/>
    </source>
</evidence>
<dbReference type="InterPro" id="IPR038352">
    <property type="entry name" value="Imelysin_sf"/>
</dbReference>
<evidence type="ECO:0000313" key="12">
    <source>
        <dbReference type="Proteomes" id="UP000267164"/>
    </source>
</evidence>
<evidence type="ECO:0000256" key="8">
    <source>
        <dbReference type="ARBA" id="ARBA00023136"/>
    </source>
</evidence>
<dbReference type="GO" id="GO:0033573">
    <property type="term" value="C:high-affinity iron permease complex"/>
    <property type="evidence" value="ECO:0007669"/>
    <property type="project" value="InterPro"/>
</dbReference>
<feature type="transmembrane region" description="Helical" evidence="9">
    <location>
        <begin position="153"/>
        <end position="175"/>
    </location>
</feature>
<comment type="subcellular location">
    <subcellularLocation>
        <location evidence="2">Cell envelope</location>
    </subcellularLocation>
    <subcellularLocation>
        <location evidence="1">Membrane</location>
        <topology evidence="1">Multi-pass membrane protein</topology>
    </subcellularLocation>
</comment>
<accession>A0A386Z957</accession>
<dbReference type="OrthoDB" id="7260758at2"/>
<name>A0A386Z957_9NOCA</name>
<evidence type="ECO:0000256" key="2">
    <source>
        <dbReference type="ARBA" id="ARBA00004196"/>
    </source>
</evidence>
<keyword evidence="6" id="KW-0732">Signal</keyword>
<feature type="transmembrane region" description="Helical" evidence="9">
    <location>
        <begin position="250"/>
        <end position="269"/>
    </location>
</feature>
<dbReference type="Gene3D" id="1.20.1420.20">
    <property type="entry name" value="M75 peptidase, HXXE motif"/>
    <property type="match status" value="1"/>
</dbReference>
<dbReference type="PANTHER" id="PTHR31632">
    <property type="entry name" value="IRON TRANSPORTER FTH1"/>
    <property type="match status" value="1"/>
</dbReference>
<dbReference type="Proteomes" id="UP000267164">
    <property type="component" value="Chromosome"/>
</dbReference>
<feature type="transmembrane region" description="Helical" evidence="9">
    <location>
        <begin position="46"/>
        <end position="66"/>
    </location>
</feature>
<dbReference type="NCBIfam" id="NF041756">
    <property type="entry name" value="EfeU"/>
    <property type="match status" value="1"/>
</dbReference>
<evidence type="ECO:0000256" key="4">
    <source>
        <dbReference type="ARBA" id="ARBA00008333"/>
    </source>
</evidence>
<evidence type="ECO:0000256" key="5">
    <source>
        <dbReference type="ARBA" id="ARBA00022692"/>
    </source>
</evidence>
<comment type="similarity">
    <text evidence="3">Belongs to the EfeM/EfeO family.</text>
</comment>
<dbReference type="InterPro" id="IPR004923">
    <property type="entry name" value="FTR1/Fip1/EfeU"/>
</dbReference>
<evidence type="ECO:0000256" key="9">
    <source>
        <dbReference type="SAM" id="Phobius"/>
    </source>
</evidence>
<evidence type="ECO:0000256" key="3">
    <source>
        <dbReference type="ARBA" id="ARBA00005989"/>
    </source>
</evidence>